<dbReference type="OrthoDB" id="6126320at2"/>
<evidence type="ECO:0008006" key="3">
    <source>
        <dbReference type="Google" id="ProtNLM"/>
    </source>
</evidence>
<dbReference type="AlphaFoldDB" id="A0A246HPZ2"/>
<organism evidence="1 2">
    <name type="scientific">Stenotrophomonas maltophilia</name>
    <name type="common">Pseudomonas maltophilia</name>
    <name type="synonym">Xanthomonas maltophilia</name>
    <dbReference type="NCBI Taxonomy" id="40324"/>
    <lineage>
        <taxon>Bacteria</taxon>
        <taxon>Pseudomonadati</taxon>
        <taxon>Pseudomonadota</taxon>
        <taxon>Gammaproteobacteria</taxon>
        <taxon>Lysobacterales</taxon>
        <taxon>Lysobacteraceae</taxon>
        <taxon>Stenotrophomonas</taxon>
        <taxon>Stenotrophomonas maltophilia group</taxon>
    </lineage>
</organism>
<reference evidence="1 2" key="1">
    <citation type="submission" date="2017-06" db="EMBL/GenBank/DDBJ databases">
        <authorList>
            <person name="Kim H.J."/>
            <person name="Triplett B.A."/>
        </authorList>
    </citation>
    <scope>NUCLEOTIDE SEQUENCE [LARGE SCALE GENOMIC DNA]</scope>
    <source>
        <strain evidence="1 2">13146</strain>
    </source>
</reference>
<dbReference type="Proteomes" id="UP000198157">
    <property type="component" value="Unassembled WGS sequence"/>
</dbReference>
<evidence type="ECO:0000313" key="1">
    <source>
        <dbReference type="EMBL" id="OWQ54381.1"/>
    </source>
</evidence>
<name>A0A246HPZ2_STEMA</name>
<protein>
    <recommendedName>
        <fullName evidence="3">DUF3971 domain-containing protein</fullName>
    </recommendedName>
</protein>
<sequence length="732" mass="80095">MPLIPERVRRWPRPWRVALLSLLALYALYLLAGNVFLNTPLFDAVTNRKPEKFTMQTGPAVTLMPGQAVVWNIRMRGQANRTQYVFRADRASAWIDLPALLRKEVRIPRIDATGVEAEVERVENAIPPPPRGDRGWTLRFDAIHSDTIRSGRFGKLLIVGQGHGTVGFLKQLKGGPSELFDSTAGFDDAQVSFDGVNVLDDAHIAARFHFPRHYRDDAPGLQKLGITWAQLQIDARSQGLRIDTGGPHVKVGSAVSNARLTADVTLEEGALRPGSRLVWRLPLHAGVHADDRGLLSLQLDVAQDMRVQARLPRDPETGSELDADLRITGRKIPFQAPAELLPRLSGNVQGAWQFQSLNWISDLFVKKPWFHLDGGGLLKADVIIADGELAPGSTVDIPQVAAVAEVAGVRMRGDAHAQGRIVEGTPAQAELKVQIPRFQAAPTNAPKAVLFDGRQLALSLRGDARLKQLSDGMRAQLRFTDARVPDLTAYNRYLGNDNVRLLGGTGLLSGDVSLDASGRVGKGSADLRGSGARLSVAGIAMRGDAQLQARLQRADFDSRQFDLGGTTVELRNIHVGDEKSDGRWWGKVAIRSGHIDAAAPFQVDGLADLRLRDAGPLLGVFAQRSEYPRWVLGMLDSGEVQASGQLRWRSGELIVEDLQAENERLSLQARLDLSHGKRRGDLYLRWGVLGAGIELQGEQRKWHLAGARDWYAEQPRLLPAKSAAAKQGNGTP</sequence>
<dbReference type="EMBL" id="NIVS01000019">
    <property type="protein sequence ID" value="OWQ54381.1"/>
    <property type="molecule type" value="Genomic_DNA"/>
</dbReference>
<evidence type="ECO:0000313" key="2">
    <source>
        <dbReference type="Proteomes" id="UP000198157"/>
    </source>
</evidence>
<comment type="caution">
    <text evidence="1">The sequence shown here is derived from an EMBL/GenBank/DDBJ whole genome shotgun (WGS) entry which is preliminary data.</text>
</comment>
<accession>A0A246HPZ2</accession>
<gene>
    <name evidence="1" type="ORF">CEE60_08275</name>
</gene>
<proteinExistence type="predicted"/>